<feature type="transmembrane region" description="Helical" evidence="1">
    <location>
        <begin position="139"/>
        <end position="157"/>
    </location>
</feature>
<gene>
    <name evidence="2" type="ORF">MSPICULIGERA_LOCUS1108</name>
</gene>
<dbReference type="AlphaFoldDB" id="A0AA36C4T9"/>
<dbReference type="Proteomes" id="UP001177023">
    <property type="component" value="Unassembled WGS sequence"/>
</dbReference>
<keyword evidence="3" id="KW-1185">Reference proteome</keyword>
<dbReference type="EMBL" id="CATQJA010000285">
    <property type="protein sequence ID" value="CAJ0558907.1"/>
    <property type="molecule type" value="Genomic_DNA"/>
</dbReference>
<reference evidence="2" key="1">
    <citation type="submission" date="2023-06" db="EMBL/GenBank/DDBJ databases">
        <authorList>
            <person name="Delattre M."/>
        </authorList>
    </citation>
    <scope>NUCLEOTIDE SEQUENCE</scope>
    <source>
        <strain evidence="2">AF72</strain>
    </source>
</reference>
<feature type="transmembrane region" description="Helical" evidence="1">
    <location>
        <begin position="111"/>
        <end position="133"/>
    </location>
</feature>
<protein>
    <submittedName>
        <fullName evidence="2">Uncharacterized protein</fullName>
    </submittedName>
</protein>
<evidence type="ECO:0000313" key="2">
    <source>
        <dbReference type="EMBL" id="CAJ0558907.1"/>
    </source>
</evidence>
<name>A0AA36C4T9_9BILA</name>
<keyword evidence="1" id="KW-0472">Membrane</keyword>
<sequence>MAPTRDPNGVCQGCGNPYSARTHKTWKGFGKWLMIIWGVLLLIGFIINIFAVSGTISTMNAAESQPDQIKHQYVIWLFEASYAMILGAMGLVGCFLGIQGIRLKEKSNLKWAFIVLSIMFVFAAAGCLAIVFILGDTHFLFRLAMCAWLALILLIVWKNKKALERCDKCY</sequence>
<organism evidence="2 3">
    <name type="scientific">Mesorhabditis spiculigera</name>
    <dbReference type="NCBI Taxonomy" id="96644"/>
    <lineage>
        <taxon>Eukaryota</taxon>
        <taxon>Metazoa</taxon>
        <taxon>Ecdysozoa</taxon>
        <taxon>Nematoda</taxon>
        <taxon>Chromadorea</taxon>
        <taxon>Rhabditida</taxon>
        <taxon>Rhabditina</taxon>
        <taxon>Rhabditomorpha</taxon>
        <taxon>Rhabditoidea</taxon>
        <taxon>Rhabditidae</taxon>
        <taxon>Mesorhabditinae</taxon>
        <taxon>Mesorhabditis</taxon>
    </lineage>
</organism>
<feature type="transmembrane region" description="Helical" evidence="1">
    <location>
        <begin position="32"/>
        <end position="53"/>
    </location>
</feature>
<evidence type="ECO:0000256" key="1">
    <source>
        <dbReference type="SAM" id="Phobius"/>
    </source>
</evidence>
<feature type="non-terminal residue" evidence="2">
    <location>
        <position position="1"/>
    </location>
</feature>
<feature type="transmembrane region" description="Helical" evidence="1">
    <location>
        <begin position="73"/>
        <end position="99"/>
    </location>
</feature>
<keyword evidence="1" id="KW-0812">Transmembrane</keyword>
<keyword evidence="1" id="KW-1133">Transmembrane helix</keyword>
<accession>A0AA36C4T9</accession>
<evidence type="ECO:0000313" key="3">
    <source>
        <dbReference type="Proteomes" id="UP001177023"/>
    </source>
</evidence>
<proteinExistence type="predicted"/>
<comment type="caution">
    <text evidence="2">The sequence shown here is derived from an EMBL/GenBank/DDBJ whole genome shotgun (WGS) entry which is preliminary data.</text>
</comment>